<name>A0A6J5M4T4_9CAUD</name>
<protein>
    <submittedName>
        <fullName evidence="1">Uncharacterized protein</fullName>
    </submittedName>
</protein>
<proteinExistence type="predicted"/>
<reference evidence="1" key="1">
    <citation type="submission" date="2020-04" db="EMBL/GenBank/DDBJ databases">
        <authorList>
            <person name="Chiriac C."/>
            <person name="Salcher M."/>
            <person name="Ghai R."/>
            <person name="Kavagutti S V."/>
        </authorList>
    </citation>
    <scope>NUCLEOTIDE SEQUENCE</scope>
</reference>
<evidence type="ECO:0000313" key="1">
    <source>
        <dbReference type="EMBL" id="CAB4141718.1"/>
    </source>
</evidence>
<sequence>MKIKIIYKKLGREQAHGIAESDGVIYIDPRLKGRKKMEILIHECLHILNPMDEEEAIIDKSVTLCKVLWQQGYRMVDNSNDTPLQDGSK</sequence>
<gene>
    <name evidence="1" type="ORF">UFOVP426_24</name>
</gene>
<dbReference type="EMBL" id="LR796396">
    <property type="protein sequence ID" value="CAB4141718.1"/>
    <property type="molecule type" value="Genomic_DNA"/>
</dbReference>
<organism evidence="1">
    <name type="scientific">uncultured Caudovirales phage</name>
    <dbReference type="NCBI Taxonomy" id="2100421"/>
    <lineage>
        <taxon>Viruses</taxon>
        <taxon>Duplodnaviria</taxon>
        <taxon>Heunggongvirae</taxon>
        <taxon>Uroviricota</taxon>
        <taxon>Caudoviricetes</taxon>
        <taxon>Peduoviridae</taxon>
        <taxon>Maltschvirus</taxon>
        <taxon>Maltschvirus maltsch</taxon>
    </lineage>
</organism>
<accession>A0A6J5M4T4</accession>